<gene>
    <name evidence="3" type="primary">3</name>
    <name evidence="3" type="ORF">SEA_TILLYBOBJOE_3</name>
</gene>
<dbReference type="RefSeq" id="YP_010098166.1">
    <property type="nucleotide sequence ID" value="NC_055765.1"/>
</dbReference>
<keyword evidence="2" id="KW-0472">Membrane</keyword>
<feature type="region of interest" description="Disordered" evidence="1">
    <location>
        <begin position="62"/>
        <end position="92"/>
    </location>
</feature>
<name>A0A385DS26_9CAUD</name>
<keyword evidence="4" id="KW-1185">Reference proteome</keyword>
<evidence type="ECO:0000256" key="2">
    <source>
        <dbReference type="SAM" id="Phobius"/>
    </source>
</evidence>
<evidence type="ECO:0000313" key="3">
    <source>
        <dbReference type="EMBL" id="AXQ62236.1"/>
    </source>
</evidence>
<dbReference type="GeneID" id="65115837"/>
<keyword evidence="2" id="KW-1133">Transmembrane helix</keyword>
<dbReference type="KEGG" id="vg:65115837"/>
<dbReference type="Proteomes" id="UP000263402">
    <property type="component" value="Segment"/>
</dbReference>
<evidence type="ECO:0000313" key="4">
    <source>
        <dbReference type="Proteomes" id="UP000263402"/>
    </source>
</evidence>
<organism evidence="3 4">
    <name type="scientific">Gordonia phage TillyBobJoe</name>
    <dbReference type="NCBI Taxonomy" id="2301560"/>
    <lineage>
        <taxon>Viruses</taxon>
        <taxon>Duplodnaviria</taxon>
        <taxon>Heunggongvirae</taxon>
        <taxon>Uroviricota</taxon>
        <taxon>Caudoviricetes</taxon>
        <taxon>Stackebrandtviridae</taxon>
        <taxon>Frickvirinae</taxon>
        <taxon>Wizardvirus</taxon>
        <taxon>Wizardvirus tillybobjoe</taxon>
    </lineage>
</organism>
<accession>A0A385DS26</accession>
<dbReference type="EMBL" id="MH669015">
    <property type="protein sequence ID" value="AXQ62236.1"/>
    <property type="molecule type" value="Genomic_DNA"/>
</dbReference>
<evidence type="ECO:0000256" key="1">
    <source>
        <dbReference type="SAM" id="MobiDB-lite"/>
    </source>
</evidence>
<proteinExistence type="predicted"/>
<reference evidence="3 4" key="1">
    <citation type="submission" date="2018-07" db="EMBL/GenBank/DDBJ databases">
        <authorList>
            <person name="Washington J.M."/>
            <person name="Stoner K.N."/>
            <person name="Veracka M."/>
            <person name="Ewers R.M."/>
            <person name="Paschalis M.I."/>
            <person name="Maciver D.B."/>
            <person name="Nichols C.D."/>
            <person name="Santiago X."/>
            <person name="Osorio S.M."/>
            <person name="Scaff D.S."/>
            <person name="Mercado F.J."/>
            <person name="Tamondong K.G."/>
            <person name="Nicholson R.L."/>
            <person name="Antonucci M.K."/>
            <person name="Anger G.K."/>
            <person name="Petit-Frere T."/>
            <person name="Garlena R.A."/>
            <person name="Russell D.A."/>
            <person name="Pope W.H."/>
            <person name="Jacobs-Sera D."/>
            <person name="Hatfull G.F."/>
        </authorList>
    </citation>
    <scope>NUCLEOTIDE SEQUENCE [LARGE SCALE GENOMIC DNA]</scope>
</reference>
<protein>
    <submittedName>
        <fullName evidence="3">Uncharacterized protein</fullName>
    </submittedName>
</protein>
<feature type="transmembrane region" description="Helical" evidence="2">
    <location>
        <begin position="27"/>
        <end position="51"/>
    </location>
</feature>
<keyword evidence="2" id="KW-0812">Transmembrane</keyword>
<sequence length="92" mass="10521">MTARVVNRVPRLREPSRLRHDIRMCGGLGPFLSALVQMFGTFAPFAVVYGYGDNDPWRLPDDPFDASTWTDPETRDDSTAAWTLDTYTEPRR</sequence>